<keyword evidence="3" id="KW-1185">Reference proteome</keyword>
<reference evidence="2" key="2">
    <citation type="submission" date="2015-06" db="UniProtKB">
        <authorList>
            <consortium name="EnsemblPlants"/>
        </authorList>
    </citation>
    <scope>IDENTIFICATION</scope>
</reference>
<evidence type="ECO:0000313" key="2">
    <source>
        <dbReference type="EnsemblPlants" id="ORUFI11G12810.1"/>
    </source>
</evidence>
<feature type="region of interest" description="Disordered" evidence="1">
    <location>
        <begin position="1"/>
        <end position="23"/>
    </location>
</feature>
<proteinExistence type="predicted"/>
<organism evidence="2 3">
    <name type="scientific">Oryza rufipogon</name>
    <name type="common">Brownbeard rice</name>
    <name type="synonym">Asian wild rice</name>
    <dbReference type="NCBI Taxonomy" id="4529"/>
    <lineage>
        <taxon>Eukaryota</taxon>
        <taxon>Viridiplantae</taxon>
        <taxon>Streptophyta</taxon>
        <taxon>Embryophyta</taxon>
        <taxon>Tracheophyta</taxon>
        <taxon>Spermatophyta</taxon>
        <taxon>Magnoliopsida</taxon>
        <taxon>Liliopsida</taxon>
        <taxon>Poales</taxon>
        <taxon>Poaceae</taxon>
        <taxon>BOP clade</taxon>
        <taxon>Oryzoideae</taxon>
        <taxon>Oryzeae</taxon>
        <taxon>Oryzinae</taxon>
        <taxon>Oryza</taxon>
    </lineage>
</organism>
<sequence length="23" mass="2309">MRPCGGGGSVRCGGRDTGAAMRR</sequence>
<dbReference type="Proteomes" id="UP000008022">
    <property type="component" value="Unassembled WGS sequence"/>
</dbReference>
<reference evidence="3" key="1">
    <citation type="submission" date="2013-06" db="EMBL/GenBank/DDBJ databases">
        <authorList>
            <person name="Zhao Q."/>
        </authorList>
    </citation>
    <scope>NUCLEOTIDE SEQUENCE</scope>
    <source>
        <strain evidence="3">cv. W1943</strain>
    </source>
</reference>
<name>A0A0E0R7W7_ORYRU</name>
<dbReference type="HOGENOM" id="CLU_3423562_0_0_1"/>
<evidence type="ECO:0000256" key="1">
    <source>
        <dbReference type="SAM" id="MobiDB-lite"/>
    </source>
</evidence>
<evidence type="ECO:0000313" key="3">
    <source>
        <dbReference type="Proteomes" id="UP000008022"/>
    </source>
</evidence>
<accession>A0A0E0R7W7</accession>
<protein>
    <submittedName>
        <fullName evidence="2">Uncharacterized protein</fullName>
    </submittedName>
</protein>
<dbReference type="EnsemblPlants" id="ORUFI11G12810.1">
    <property type="protein sequence ID" value="ORUFI11G12810.1"/>
    <property type="gene ID" value="ORUFI11G12810"/>
</dbReference>
<dbReference type="AlphaFoldDB" id="A0A0E0R7W7"/>
<feature type="compositionally biased region" description="Gly residues" evidence="1">
    <location>
        <begin position="1"/>
        <end position="11"/>
    </location>
</feature>
<dbReference type="Gramene" id="ORUFI11G12810.1">
    <property type="protein sequence ID" value="ORUFI11G12810.1"/>
    <property type="gene ID" value="ORUFI11G12810"/>
</dbReference>